<keyword evidence="8" id="KW-1185">Reference proteome</keyword>
<evidence type="ECO:0000313" key="7">
    <source>
        <dbReference type="EMBL" id="QEG37445.1"/>
    </source>
</evidence>
<sequence length="201" mass="22436">MIRDRLCYLLLSVYLLVVSGCGTTVEGVQQEGPVLKYKMQALDGKEIDLSSYEGKVVMVVNVASKCGFTGQYEQLQELHEKYADEGLAILGFPCNQFLGQEPGTAEEIEQFCRANYGVAFQMFAKIDVKGEKACEFYQELTSIDTKPKGAGNISWNFEKFLIDRNGKVIARFGSRTKPDAPEVVEIIERELAKEPIEKPSS</sequence>
<dbReference type="InterPro" id="IPR000889">
    <property type="entry name" value="Glutathione_peroxidase"/>
</dbReference>
<dbReference type="FunFam" id="3.40.30.10:FF:000010">
    <property type="entry name" value="Glutathione peroxidase"/>
    <property type="match status" value="1"/>
</dbReference>
<keyword evidence="3 5" id="KW-0560">Oxidoreductase</keyword>
<dbReference type="InterPro" id="IPR029759">
    <property type="entry name" value="GPX_AS"/>
</dbReference>
<evidence type="ECO:0000256" key="3">
    <source>
        <dbReference type="ARBA" id="ARBA00023002"/>
    </source>
</evidence>
<dbReference type="GO" id="GO:0034599">
    <property type="term" value="P:cellular response to oxidative stress"/>
    <property type="evidence" value="ECO:0007669"/>
    <property type="project" value="TreeGrafter"/>
</dbReference>
<evidence type="ECO:0000256" key="5">
    <source>
        <dbReference type="RuleBase" id="RU000499"/>
    </source>
</evidence>
<feature type="domain" description="Thioredoxin" evidence="6">
    <location>
        <begin position="28"/>
        <end position="192"/>
    </location>
</feature>
<dbReference type="KEGG" id="bgok:Pr1d_47910"/>
<dbReference type="GO" id="GO:0004601">
    <property type="term" value="F:peroxidase activity"/>
    <property type="evidence" value="ECO:0007669"/>
    <property type="project" value="UniProtKB-KW"/>
</dbReference>
<dbReference type="InterPro" id="IPR013766">
    <property type="entry name" value="Thioredoxin_domain"/>
</dbReference>
<reference evidence="7 8" key="1">
    <citation type="submission" date="2019-08" db="EMBL/GenBank/DDBJ databases">
        <title>Deep-cultivation of Planctomycetes and their phenomic and genomic characterization uncovers novel biology.</title>
        <authorList>
            <person name="Wiegand S."/>
            <person name="Jogler M."/>
            <person name="Boedeker C."/>
            <person name="Pinto D."/>
            <person name="Vollmers J."/>
            <person name="Rivas-Marin E."/>
            <person name="Kohn T."/>
            <person name="Peeters S.H."/>
            <person name="Heuer A."/>
            <person name="Rast P."/>
            <person name="Oberbeckmann S."/>
            <person name="Bunk B."/>
            <person name="Jeske O."/>
            <person name="Meyerdierks A."/>
            <person name="Storesund J.E."/>
            <person name="Kallscheuer N."/>
            <person name="Luecker S."/>
            <person name="Lage O.M."/>
            <person name="Pohl T."/>
            <person name="Merkel B.J."/>
            <person name="Hornburger P."/>
            <person name="Mueller R.-W."/>
            <person name="Bruemmer F."/>
            <person name="Labrenz M."/>
            <person name="Spormann A.M."/>
            <person name="Op den Camp H."/>
            <person name="Overmann J."/>
            <person name="Amann R."/>
            <person name="Jetten M.S.M."/>
            <person name="Mascher T."/>
            <person name="Medema M.H."/>
            <person name="Devos D.P."/>
            <person name="Kaster A.-K."/>
            <person name="Ovreas L."/>
            <person name="Rohde M."/>
            <person name="Galperin M.Y."/>
            <person name="Jogler C."/>
        </authorList>
    </citation>
    <scope>NUCLEOTIDE SEQUENCE [LARGE SCALE GENOMIC DNA]</scope>
    <source>
        <strain evidence="7 8">Pr1d</strain>
    </source>
</reference>
<dbReference type="PANTHER" id="PTHR11592">
    <property type="entry name" value="GLUTATHIONE PEROXIDASE"/>
    <property type="match status" value="1"/>
</dbReference>
<dbReference type="Pfam" id="PF00255">
    <property type="entry name" value="GSHPx"/>
    <property type="match status" value="1"/>
</dbReference>
<organism evidence="7 8">
    <name type="scientific">Bythopirellula goksoeyrii</name>
    <dbReference type="NCBI Taxonomy" id="1400387"/>
    <lineage>
        <taxon>Bacteria</taxon>
        <taxon>Pseudomonadati</taxon>
        <taxon>Planctomycetota</taxon>
        <taxon>Planctomycetia</taxon>
        <taxon>Pirellulales</taxon>
        <taxon>Lacipirellulaceae</taxon>
        <taxon>Bythopirellula</taxon>
    </lineage>
</organism>
<accession>A0A5B9QIS6</accession>
<dbReference type="PRINTS" id="PR01011">
    <property type="entry name" value="GLUTPROXDASE"/>
</dbReference>
<dbReference type="PROSITE" id="PS00763">
    <property type="entry name" value="GLUTATHIONE_PEROXID_2"/>
    <property type="match status" value="1"/>
</dbReference>
<feature type="active site" evidence="4">
    <location>
        <position position="66"/>
    </location>
</feature>
<dbReference type="SUPFAM" id="SSF52833">
    <property type="entry name" value="Thioredoxin-like"/>
    <property type="match status" value="1"/>
</dbReference>
<name>A0A5B9QIS6_9BACT</name>
<dbReference type="PIRSF" id="PIRSF000303">
    <property type="entry name" value="Glutathion_perox"/>
    <property type="match status" value="1"/>
</dbReference>
<evidence type="ECO:0000313" key="8">
    <source>
        <dbReference type="Proteomes" id="UP000323917"/>
    </source>
</evidence>
<evidence type="ECO:0000256" key="4">
    <source>
        <dbReference type="PIRSR" id="PIRSR000303-1"/>
    </source>
</evidence>
<dbReference type="PANTHER" id="PTHR11592:SF78">
    <property type="entry name" value="GLUTATHIONE PEROXIDASE"/>
    <property type="match status" value="1"/>
</dbReference>
<dbReference type="AlphaFoldDB" id="A0A5B9QIS6"/>
<dbReference type="Gene3D" id="3.40.30.10">
    <property type="entry name" value="Glutaredoxin"/>
    <property type="match status" value="1"/>
</dbReference>
<dbReference type="InterPro" id="IPR036249">
    <property type="entry name" value="Thioredoxin-like_sf"/>
</dbReference>
<dbReference type="Proteomes" id="UP000323917">
    <property type="component" value="Chromosome"/>
</dbReference>
<dbReference type="CDD" id="cd00340">
    <property type="entry name" value="GSH_Peroxidase"/>
    <property type="match status" value="1"/>
</dbReference>
<proteinExistence type="inferred from homology"/>
<dbReference type="PROSITE" id="PS51355">
    <property type="entry name" value="GLUTATHIONE_PEROXID_3"/>
    <property type="match status" value="1"/>
</dbReference>
<evidence type="ECO:0000259" key="6">
    <source>
        <dbReference type="PROSITE" id="PS51352"/>
    </source>
</evidence>
<comment type="similarity">
    <text evidence="1 5">Belongs to the glutathione peroxidase family.</text>
</comment>
<dbReference type="InterPro" id="IPR029760">
    <property type="entry name" value="GPX_CS"/>
</dbReference>
<protein>
    <recommendedName>
        <fullName evidence="5">Glutathione peroxidase</fullName>
    </recommendedName>
</protein>
<dbReference type="EMBL" id="CP042913">
    <property type="protein sequence ID" value="QEG37445.1"/>
    <property type="molecule type" value="Genomic_DNA"/>
</dbReference>
<dbReference type="PROSITE" id="PS00460">
    <property type="entry name" value="GLUTATHIONE_PEROXID_1"/>
    <property type="match status" value="1"/>
</dbReference>
<keyword evidence="2 5" id="KW-0575">Peroxidase</keyword>
<gene>
    <name evidence="7" type="primary">gpx1</name>
    <name evidence="7" type="ORF">Pr1d_47910</name>
</gene>
<dbReference type="PROSITE" id="PS51257">
    <property type="entry name" value="PROKAR_LIPOPROTEIN"/>
    <property type="match status" value="1"/>
</dbReference>
<dbReference type="PROSITE" id="PS51352">
    <property type="entry name" value="THIOREDOXIN_2"/>
    <property type="match status" value="1"/>
</dbReference>
<evidence type="ECO:0000256" key="2">
    <source>
        <dbReference type="ARBA" id="ARBA00022559"/>
    </source>
</evidence>
<evidence type="ECO:0000256" key="1">
    <source>
        <dbReference type="ARBA" id="ARBA00006926"/>
    </source>
</evidence>